<keyword evidence="4" id="KW-1185">Reference proteome</keyword>
<accession>A0ABS1FNI7</accession>
<keyword evidence="2" id="KW-1133">Transmembrane helix</keyword>
<evidence type="ECO:0000256" key="2">
    <source>
        <dbReference type="SAM" id="Phobius"/>
    </source>
</evidence>
<feature type="region of interest" description="Disordered" evidence="1">
    <location>
        <begin position="96"/>
        <end position="119"/>
    </location>
</feature>
<feature type="transmembrane region" description="Helical" evidence="2">
    <location>
        <begin position="59"/>
        <end position="78"/>
    </location>
</feature>
<evidence type="ECO:0000313" key="3">
    <source>
        <dbReference type="EMBL" id="MBK1844979.1"/>
    </source>
</evidence>
<keyword evidence="2" id="KW-0812">Transmembrane</keyword>
<dbReference type="RefSeq" id="WP_200260661.1">
    <property type="nucleotide sequence ID" value="NZ_JAENIP020000001.1"/>
</dbReference>
<feature type="region of interest" description="Disordered" evidence="1">
    <location>
        <begin position="1"/>
        <end position="54"/>
    </location>
</feature>
<reference evidence="3" key="1">
    <citation type="submission" date="2021-01" db="EMBL/GenBank/DDBJ databases">
        <title>Characterization of Corynebacterium spp. from penguins.</title>
        <authorList>
            <person name="Svec P."/>
        </authorList>
    </citation>
    <scope>NUCLEOTIDE SEQUENCE</scope>
    <source>
        <strain evidence="3">CCM 8835</strain>
    </source>
</reference>
<evidence type="ECO:0000313" key="4">
    <source>
        <dbReference type="Proteomes" id="UP000650005"/>
    </source>
</evidence>
<comment type="caution">
    <text evidence="3">The sequence shown here is derived from an EMBL/GenBank/DDBJ whole genome shotgun (WGS) entry which is preliminary data.</text>
</comment>
<protein>
    <recommendedName>
        <fullName evidence="5">Secreted protein</fullName>
    </recommendedName>
</protein>
<organism evidence="3 4">
    <name type="scientific">Corynebacterium antarcticum</name>
    <dbReference type="NCBI Taxonomy" id="2800405"/>
    <lineage>
        <taxon>Bacteria</taxon>
        <taxon>Bacillati</taxon>
        <taxon>Actinomycetota</taxon>
        <taxon>Actinomycetes</taxon>
        <taxon>Mycobacteriales</taxon>
        <taxon>Corynebacteriaceae</taxon>
        <taxon>Corynebacterium</taxon>
    </lineage>
</organism>
<dbReference type="Proteomes" id="UP000650005">
    <property type="component" value="Unassembled WGS sequence"/>
</dbReference>
<name>A0ABS1FNI7_9CORY</name>
<proteinExistence type="predicted"/>
<evidence type="ECO:0000256" key="1">
    <source>
        <dbReference type="SAM" id="MobiDB-lite"/>
    </source>
</evidence>
<dbReference type="EMBL" id="JAENIP010000017">
    <property type="protein sequence ID" value="MBK1844979.1"/>
    <property type="molecule type" value="Genomic_DNA"/>
</dbReference>
<gene>
    <name evidence="3" type="ORF">JIM95_10425</name>
</gene>
<sequence>MTDNQDYQWGSSDDPDDWGPLPPPQSAPEPETTAWTGRPGAPPRSADTPSGRRPTTVPVLLGVAVLAAVTTALAIHLLSGPGGGTPDGEVVAQTQPVSAAPATDAATENARQGSATTSAAPVVRTAVPHRNYPSQFTGRGWDLRAANLIAACNSDEDAVLAARNDSVFVTICRDGYGYTYHGFVTGTGALDRHVEESGSDPDLHRYVVDTGDAEITVTPTRLTVYIGDSLEMDETFDEWWVDVN</sequence>
<evidence type="ECO:0008006" key="5">
    <source>
        <dbReference type="Google" id="ProtNLM"/>
    </source>
</evidence>
<keyword evidence="2" id="KW-0472">Membrane</keyword>
<feature type="compositionally biased region" description="Low complexity" evidence="1">
    <location>
        <begin position="99"/>
        <end position="110"/>
    </location>
</feature>